<reference evidence="2 3" key="1">
    <citation type="submission" date="2023-03" db="EMBL/GenBank/DDBJ databases">
        <title>High-quality genome of Scylla paramamosain provides insights in environmental adaptation.</title>
        <authorList>
            <person name="Zhang L."/>
        </authorList>
    </citation>
    <scope>NUCLEOTIDE SEQUENCE [LARGE SCALE GENOMIC DNA]</scope>
    <source>
        <strain evidence="2">LZ_2023a</strain>
        <tissue evidence="2">Muscle</tissue>
    </source>
</reference>
<comment type="caution">
    <text evidence="2">The sequence shown here is derived from an EMBL/GenBank/DDBJ whole genome shotgun (WGS) entry which is preliminary data.</text>
</comment>
<dbReference type="Proteomes" id="UP001487740">
    <property type="component" value="Unassembled WGS sequence"/>
</dbReference>
<dbReference type="AlphaFoldDB" id="A0AAW0T0M3"/>
<organism evidence="2 3">
    <name type="scientific">Scylla paramamosain</name>
    <name type="common">Mud crab</name>
    <dbReference type="NCBI Taxonomy" id="85552"/>
    <lineage>
        <taxon>Eukaryota</taxon>
        <taxon>Metazoa</taxon>
        <taxon>Ecdysozoa</taxon>
        <taxon>Arthropoda</taxon>
        <taxon>Crustacea</taxon>
        <taxon>Multicrustacea</taxon>
        <taxon>Malacostraca</taxon>
        <taxon>Eumalacostraca</taxon>
        <taxon>Eucarida</taxon>
        <taxon>Decapoda</taxon>
        <taxon>Pleocyemata</taxon>
        <taxon>Brachyura</taxon>
        <taxon>Eubrachyura</taxon>
        <taxon>Portunoidea</taxon>
        <taxon>Portunidae</taxon>
        <taxon>Portuninae</taxon>
        <taxon>Scylla</taxon>
    </lineage>
</organism>
<evidence type="ECO:0000256" key="1">
    <source>
        <dbReference type="SAM" id="MobiDB-lite"/>
    </source>
</evidence>
<sequence length="454" mass="47925">MSDKAASSPCPGYQTLLIMNGERTRHDPAHHRQGGQQRRSGDAVGEAPGTRNEAVLCGHRAWASAVLVSGVARAGPGSSEMVVQQGQLQQKVMGLVVKKGSVVFEVMGLVVERGSVVFEVMDLVVERGSVVFQVMGLVTSMVQKNIQGVTVACEVEPSCRVTLVSKVPLVIFGGQHLILYPRVPPQITVRGQLGANPILKSLHCGPRRGQVAPQAGGASLNEEEGVTKDMVALSMASGVVCLRTSLVGVDLESGKPVPESPLQHTLESVKGEAKGVSSRTLWRSSVAGSPDAAYRDEDEYCVSLTSDLISQHRKARNQCPGRLPASFRSHCGSESAAVRRVVGLKDAVHLTAVPLDALSPANPTKGGAAWATALVLVLLERKFGEQNEVLATKGRAFLAGSGKQPKELLAKTLLMLDSQWLPTDTAVAAMVTSPQGRPAATAERQSLKLSALAP</sequence>
<dbReference type="PANTHER" id="PTHR45737">
    <property type="entry name" value="VON WILLEBRAND FACTOR A DOMAIN-CONTAINING PROTEIN 5A"/>
    <property type="match status" value="1"/>
</dbReference>
<feature type="region of interest" description="Disordered" evidence="1">
    <location>
        <begin position="25"/>
        <end position="49"/>
    </location>
</feature>
<accession>A0AAW0T0M3</accession>
<protein>
    <submittedName>
        <fullName evidence="2">Uncharacterized protein</fullName>
    </submittedName>
</protein>
<name>A0AAW0T0M3_SCYPA</name>
<evidence type="ECO:0000313" key="3">
    <source>
        <dbReference type="Proteomes" id="UP001487740"/>
    </source>
</evidence>
<keyword evidence="3" id="KW-1185">Reference proteome</keyword>
<dbReference type="PANTHER" id="PTHR45737:SF6">
    <property type="entry name" value="VON WILLEBRAND FACTOR A DOMAIN-CONTAINING PROTEIN 5A"/>
    <property type="match status" value="1"/>
</dbReference>
<gene>
    <name evidence="2" type="ORF">O3P69_008102</name>
</gene>
<proteinExistence type="predicted"/>
<evidence type="ECO:0000313" key="2">
    <source>
        <dbReference type="EMBL" id="KAK8380956.1"/>
    </source>
</evidence>
<dbReference type="EMBL" id="JARAKH010000041">
    <property type="protein sequence ID" value="KAK8380956.1"/>
    <property type="molecule type" value="Genomic_DNA"/>
</dbReference>